<protein>
    <submittedName>
        <fullName evidence="8">Fungal-specific transcription factor domain-containing protein</fullName>
    </submittedName>
</protein>
<feature type="region of interest" description="Disordered" evidence="6">
    <location>
        <begin position="638"/>
        <end position="680"/>
    </location>
</feature>
<sequence>MDRPGAAPLSPAASAPRSAAASGSTTPVSKPKRSSVACRRCRRLRTKCLQDEHHLTPCLPCRDAGPAIAKDCAFASRGDNADRRFRIKRVTHVEVSSQTSSVSSRCAPSSLPRRLRNGRSNAVESTTRDAFPTPSRRRRSNDNESEGPPFRAVSEQASLSPSIARRVQVYAASDDIWSLLPPHEELLAGCRVYLTTCLQVGFIPKALFLEQMENSRESVNVFLLLSILGISARFTPELCERFHGSKNAAEFFMDVAHVMIADEMWNTNLENTQAFFLLGMADWGRGERERSAINMGIAVRMAGVLRLHREETYRLPPGASADQVVDAERARRTFWVIQNHDNLYTQEHLPLSFGKSDITTLLPGEESDFAFGRVPQQRAALAGTVPALRDPSLASLPTRSLFSTLIQAHDLWGIIARDARGDDDASASEVELKPWHPNSQYRCMAKTLREWEANIPSAHTWSPWNLRGYKAEHVDLAYLSIVTVTRLNNIVLRRTYLDRIVKAMVNEDGGDSSAPAGFWEQMSLELFTDAWSLYEAVDVWFSLRGVNEGFPAMLAFCTYVCGSLASHLYRWPQLCPKLAPAASTALRRCVDVLSTFEEKWPTASQWSSVLRQVADQAPYHGSRPVDDVRSQEALLNTPAPQAYSPAASRTSHATLDHPSPNIPARPRASSPYQTQSHPVEGKIGLAQPVTSTGTMPVDMYQGDHALNSANHLHLLSRAAAYDSGMSGEFRKPGSEADETTLGHAYETSVMGPDAYRHAHRDAAYAGPPGPSGLVHNVAPLPDPLDFDFTDFTDCIQGYMHIGWTGWQQ</sequence>
<keyword evidence="4" id="KW-0804">Transcription</keyword>
<dbReference type="GO" id="GO:0005634">
    <property type="term" value="C:nucleus"/>
    <property type="evidence" value="ECO:0007669"/>
    <property type="project" value="UniProtKB-SubCell"/>
</dbReference>
<dbReference type="GO" id="GO:0008270">
    <property type="term" value="F:zinc ion binding"/>
    <property type="evidence" value="ECO:0007669"/>
    <property type="project" value="InterPro"/>
</dbReference>
<feature type="region of interest" description="Disordered" evidence="6">
    <location>
        <begin position="1"/>
        <end position="35"/>
    </location>
</feature>
<evidence type="ECO:0000256" key="4">
    <source>
        <dbReference type="ARBA" id="ARBA00023163"/>
    </source>
</evidence>
<evidence type="ECO:0000313" key="9">
    <source>
        <dbReference type="Proteomes" id="UP001174694"/>
    </source>
</evidence>
<dbReference type="GO" id="GO:0000981">
    <property type="term" value="F:DNA-binding transcription factor activity, RNA polymerase II-specific"/>
    <property type="evidence" value="ECO:0007669"/>
    <property type="project" value="InterPro"/>
</dbReference>
<proteinExistence type="predicted"/>
<dbReference type="InterPro" id="IPR007219">
    <property type="entry name" value="XnlR_reg_dom"/>
</dbReference>
<dbReference type="CDD" id="cd00067">
    <property type="entry name" value="GAL4"/>
    <property type="match status" value="1"/>
</dbReference>
<keyword evidence="2" id="KW-0479">Metal-binding</keyword>
<evidence type="ECO:0000259" key="7">
    <source>
        <dbReference type="Pfam" id="PF04082"/>
    </source>
</evidence>
<keyword evidence="5" id="KW-0539">Nucleus</keyword>
<reference evidence="8" key="1">
    <citation type="submission" date="2022-07" db="EMBL/GenBank/DDBJ databases">
        <title>Fungi with potential for degradation of polypropylene.</title>
        <authorList>
            <person name="Gostincar C."/>
        </authorList>
    </citation>
    <scope>NUCLEOTIDE SEQUENCE</scope>
    <source>
        <strain evidence="8">EXF-13308</strain>
    </source>
</reference>
<dbReference type="InterPro" id="IPR050815">
    <property type="entry name" value="TF_fung"/>
</dbReference>
<dbReference type="GO" id="GO:0003677">
    <property type="term" value="F:DNA binding"/>
    <property type="evidence" value="ECO:0007669"/>
    <property type="project" value="InterPro"/>
</dbReference>
<keyword evidence="9" id="KW-1185">Reference proteome</keyword>
<keyword evidence="3" id="KW-0805">Transcription regulation</keyword>
<name>A0AA38R5C2_9PEZI</name>
<evidence type="ECO:0000256" key="1">
    <source>
        <dbReference type="ARBA" id="ARBA00004123"/>
    </source>
</evidence>
<dbReference type="AlphaFoldDB" id="A0AA38R5C2"/>
<evidence type="ECO:0000313" key="8">
    <source>
        <dbReference type="EMBL" id="KAJ9134089.1"/>
    </source>
</evidence>
<dbReference type="Pfam" id="PF04082">
    <property type="entry name" value="Fungal_trans"/>
    <property type="match status" value="1"/>
</dbReference>
<feature type="region of interest" description="Disordered" evidence="6">
    <location>
        <begin position="98"/>
        <end position="157"/>
    </location>
</feature>
<evidence type="ECO:0000256" key="6">
    <source>
        <dbReference type="SAM" id="MobiDB-lite"/>
    </source>
</evidence>
<organism evidence="8 9">
    <name type="scientific">Pleurostoma richardsiae</name>
    <dbReference type="NCBI Taxonomy" id="41990"/>
    <lineage>
        <taxon>Eukaryota</taxon>
        <taxon>Fungi</taxon>
        <taxon>Dikarya</taxon>
        <taxon>Ascomycota</taxon>
        <taxon>Pezizomycotina</taxon>
        <taxon>Sordariomycetes</taxon>
        <taxon>Sordariomycetidae</taxon>
        <taxon>Calosphaeriales</taxon>
        <taxon>Pleurostomataceae</taxon>
        <taxon>Pleurostoma</taxon>
    </lineage>
</organism>
<feature type="compositionally biased region" description="Low complexity" evidence="6">
    <location>
        <begin position="1"/>
        <end position="27"/>
    </location>
</feature>
<accession>A0AA38R5C2</accession>
<evidence type="ECO:0000256" key="2">
    <source>
        <dbReference type="ARBA" id="ARBA00022723"/>
    </source>
</evidence>
<feature type="domain" description="Xylanolytic transcriptional activator regulatory" evidence="7">
    <location>
        <begin position="199"/>
        <end position="336"/>
    </location>
</feature>
<dbReference type="PANTHER" id="PTHR47338">
    <property type="entry name" value="ZN(II)2CYS6 TRANSCRIPTION FACTOR (EUROFUNG)-RELATED"/>
    <property type="match status" value="1"/>
</dbReference>
<gene>
    <name evidence="8" type="ORF">NKR23_g10313</name>
</gene>
<dbReference type="PANTHER" id="PTHR47338:SF5">
    <property type="entry name" value="ZN(II)2CYS6 TRANSCRIPTION FACTOR (EUROFUNG)"/>
    <property type="match status" value="1"/>
</dbReference>
<dbReference type="GO" id="GO:0006351">
    <property type="term" value="P:DNA-templated transcription"/>
    <property type="evidence" value="ECO:0007669"/>
    <property type="project" value="InterPro"/>
</dbReference>
<dbReference type="InterPro" id="IPR001138">
    <property type="entry name" value="Zn2Cys6_DnaBD"/>
</dbReference>
<dbReference type="CDD" id="cd12148">
    <property type="entry name" value="fungal_TF_MHR"/>
    <property type="match status" value="1"/>
</dbReference>
<comment type="caution">
    <text evidence="8">The sequence shown here is derived from an EMBL/GenBank/DDBJ whole genome shotgun (WGS) entry which is preliminary data.</text>
</comment>
<dbReference type="Proteomes" id="UP001174694">
    <property type="component" value="Unassembled WGS sequence"/>
</dbReference>
<comment type="subcellular location">
    <subcellularLocation>
        <location evidence="1">Nucleus</location>
    </subcellularLocation>
</comment>
<evidence type="ECO:0000256" key="5">
    <source>
        <dbReference type="ARBA" id="ARBA00023242"/>
    </source>
</evidence>
<dbReference type="EMBL" id="JANBVO010000045">
    <property type="protein sequence ID" value="KAJ9134089.1"/>
    <property type="molecule type" value="Genomic_DNA"/>
</dbReference>
<evidence type="ECO:0000256" key="3">
    <source>
        <dbReference type="ARBA" id="ARBA00023015"/>
    </source>
</evidence>